<accession>A0A7Z7BRU9</accession>
<keyword evidence="1" id="KW-1133">Transmembrane helix</keyword>
<name>A0A7Z7BRU9_9HYPH</name>
<keyword evidence="1" id="KW-0812">Transmembrane</keyword>
<evidence type="ECO:0000256" key="1">
    <source>
        <dbReference type="SAM" id="Phobius"/>
    </source>
</evidence>
<proteinExistence type="predicted"/>
<evidence type="ECO:0000313" key="3">
    <source>
        <dbReference type="Proteomes" id="UP000198917"/>
    </source>
</evidence>
<sequence length="80" mass="8843">MPYLGDSHRMDSEEYWAYVKTRLMRNHAGISCQGLIGVALAAAVCAASLAFHYPTTGRRIAGTYSEFVSREQTSTPTSKR</sequence>
<dbReference type="EMBL" id="FNEW01000007">
    <property type="protein sequence ID" value="SDK32917.1"/>
    <property type="molecule type" value="Genomic_DNA"/>
</dbReference>
<dbReference type="Proteomes" id="UP000198917">
    <property type="component" value="Unassembled WGS sequence"/>
</dbReference>
<gene>
    <name evidence="2" type="ORF">SAMN05428983_4595</name>
</gene>
<comment type="caution">
    <text evidence="2">The sequence shown here is derived from an EMBL/GenBank/DDBJ whole genome shotgun (WGS) entry which is preliminary data.</text>
</comment>
<evidence type="ECO:0000313" key="2">
    <source>
        <dbReference type="EMBL" id="SDK32917.1"/>
    </source>
</evidence>
<reference evidence="2 3" key="1">
    <citation type="submission" date="2016-10" db="EMBL/GenBank/DDBJ databases">
        <authorList>
            <person name="Varghese N."/>
            <person name="Submissions S."/>
        </authorList>
    </citation>
    <scope>NUCLEOTIDE SEQUENCE [LARGE SCALE GENOMIC DNA]</scope>
    <source>
        <strain evidence="2 3">PDC82</strain>
    </source>
</reference>
<dbReference type="AlphaFoldDB" id="A0A7Z7BRU9"/>
<protein>
    <submittedName>
        <fullName evidence="2">Uncharacterized protein</fullName>
    </submittedName>
</protein>
<feature type="transmembrane region" description="Helical" evidence="1">
    <location>
        <begin position="28"/>
        <end position="51"/>
    </location>
</feature>
<keyword evidence="1" id="KW-0472">Membrane</keyword>
<organism evidence="2 3">
    <name type="scientific">Agrobacterium fabrum</name>
    <dbReference type="NCBI Taxonomy" id="1176649"/>
    <lineage>
        <taxon>Bacteria</taxon>
        <taxon>Pseudomonadati</taxon>
        <taxon>Pseudomonadota</taxon>
        <taxon>Alphaproteobacteria</taxon>
        <taxon>Hyphomicrobiales</taxon>
        <taxon>Rhizobiaceae</taxon>
        <taxon>Rhizobium/Agrobacterium group</taxon>
        <taxon>Agrobacterium</taxon>
        <taxon>Agrobacterium tumefaciens complex</taxon>
    </lineage>
</organism>